<protein>
    <submittedName>
        <fullName evidence="1">PIR Superfamily Protein</fullName>
    </submittedName>
</protein>
<dbReference type="InterPro" id="IPR008780">
    <property type="entry name" value="Plasmodium_Vir"/>
</dbReference>
<gene>
    <name evidence="2" type="ORF">POVCU1_079990</name>
    <name evidence="1" type="ORF">POVCU2_0079440</name>
</gene>
<dbReference type="Proteomes" id="UP000078560">
    <property type="component" value="Unassembled WGS sequence"/>
</dbReference>
<evidence type="ECO:0000313" key="4">
    <source>
        <dbReference type="Proteomes" id="UP000078560"/>
    </source>
</evidence>
<dbReference type="EMBL" id="FLQV01003690">
    <property type="protein sequence ID" value="SBT02716.1"/>
    <property type="molecule type" value="Genomic_DNA"/>
</dbReference>
<accession>A0A1A8WJP5</accession>
<dbReference type="EMBL" id="FLQU01001481">
    <property type="protein sequence ID" value="SBS93173.1"/>
    <property type="molecule type" value="Genomic_DNA"/>
</dbReference>
<evidence type="ECO:0000313" key="2">
    <source>
        <dbReference type="EMBL" id="SBT02716.1"/>
    </source>
</evidence>
<dbReference type="VEuPathDB" id="PlasmoDB:PocGH01_00197700"/>
<dbReference type="Pfam" id="PF05795">
    <property type="entry name" value="Plasmodium_Vir"/>
    <property type="match status" value="1"/>
</dbReference>
<evidence type="ECO:0000313" key="1">
    <source>
        <dbReference type="EMBL" id="SBS93173.1"/>
    </source>
</evidence>
<sequence>MAVPDANNCELLSEKYYNDFNSGKITKKYHSICYSNENTSTNEKLLSKYPILRNYCYNLASNLENLAEEKETSTNLKKPCTHLKHWLHDHVINAAAVKYPLTHMSMLHSVWLSIINSSDDSIENIYKTIFSPFIIGYIGKWKKMHDYNNNYVHPKSAFKSKETCKEKYCKHIADIVNIYNKFLHVYTGTNEKRFPEYWNDFKKNFQEASKIETQCKEVYDKFGFYKIKMDLGEQGIEEYIQQYESEHTFSFIEKMISYNIKNILSKSIHFSKYSVLPILFILLFSFFLKKLSLFGFNISLRVDNLRKLWRNVQGVTNPETLLNLGKPPSGGNKMD</sequence>
<organism evidence="1 4">
    <name type="scientific">Plasmodium ovale curtisi</name>
    <dbReference type="NCBI Taxonomy" id="864141"/>
    <lineage>
        <taxon>Eukaryota</taxon>
        <taxon>Sar</taxon>
        <taxon>Alveolata</taxon>
        <taxon>Apicomplexa</taxon>
        <taxon>Aconoidasida</taxon>
        <taxon>Haemosporida</taxon>
        <taxon>Plasmodiidae</taxon>
        <taxon>Plasmodium</taxon>
        <taxon>Plasmodium (Plasmodium)</taxon>
    </lineage>
</organism>
<proteinExistence type="predicted"/>
<evidence type="ECO:0000313" key="3">
    <source>
        <dbReference type="Proteomes" id="UP000078546"/>
    </source>
</evidence>
<reference evidence="1" key="2">
    <citation type="submission" date="2016-05" db="EMBL/GenBank/DDBJ databases">
        <authorList>
            <person name="Lavstsen T."/>
            <person name="Jespersen J.S."/>
        </authorList>
    </citation>
    <scope>NUCLEOTIDE SEQUENCE [LARGE SCALE GENOMIC DNA]</scope>
</reference>
<name>A0A1A8WJP5_PLAOA</name>
<dbReference type="Proteomes" id="UP000078546">
    <property type="component" value="Unassembled WGS sequence"/>
</dbReference>
<dbReference type="AlphaFoldDB" id="A0A1A8WJP5"/>
<reference evidence="3 4" key="1">
    <citation type="submission" date="2016-05" db="EMBL/GenBank/DDBJ databases">
        <authorList>
            <person name="Naeem Raeece"/>
        </authorList>
    </citation>
    <scope>NUCLEOTIDE SEQUENCE [LARGE SCALE GENOMIC DNA]</scope>
</reference>